<dbReference type="Gene3D" id="3.30.43.10">
    <property type="entry name" value="Uridine Diphospho-n-acetylenolpyruvylglucosamine Reductase, domain 2"/>
    <property type="match status" value="1"/>
</dbReference>
<accession>A0A8W8MGI0</accession>
<dbReference type="InterPro" id="IPR016167">
    <property type="entry name" value="FAD-bd_PCMH_sub1"/>
</dbReference>
<organism evidence="3 4">
    <name type="scientific">Magallana gigas</name>
    <name type="common">Pacific oyster</name>
    <name type="synonym">Crassostrea gigas</name>
    <dbReference type="NCBI Taxonomy" id="29159"/>
    <lineage>
        <taxon>Eukaryota</taxon>
        <taxon>Metazoa</taxon>
        <taxon>Spiralia</taxon>
        <taxon>Lophotrochozoa</taxon>
        <taxon>Mollusca</taxon>
        <taxon>Bivalvia</taxon>
        <taxon>Autobranchia</taxon>
        <taxon>Pteriomorphia</taxon>
        <taxon>Ostreida</taxon>
        <taxon>Ostreoidea</taxon>
        <taxon>Ostreidae</taxon>
        <taxon>Magallana</taxon>
    </lineage>
</organism>
<dbReference type="Pfam" id="PF04030">
    <property type="entry name" value="ALO"/>
    <property type="match status" value="1"/>
</dbReference>
<evidence type="ECO:0000313" key="3">
    <source>
        <dbReference type="EnsemblMetazoa" id="G33908.1:cds"/>
    </source>
</evidence>
<protein>
    <recommendedName>
        <fullName evidence="2">FAD-binding PCMH-type domain-containing protein</fullName>
    </recommendedName>
</protein>
<dbReference type="InterPro" id="IPR016166">
    <property type="entry name" value="FAD-bd_PCMH"/>
</dbReference>
<dbReference type="OMA" id="PICHEAS"/>
<feature type="domain" description="FAD-binding PCMH-type" evidence="2">
    <location>
        <begin position="24"/>
        <end position="206"/>
    </location>
</feature>
<dbReference type="Gene3D" id="3.30.465.10">
    <property type="match status" value="1"/>
</dbReference>
<dbReference type="OrthoDB" id="610608at2759"/>
<dbReference type="GO" id="GO:0003885">
    <property type="term" value="F:D-arabinono-1,4-lactone oxidase activity"/>
    <property type="evidence" value="ECO:0007669"/>
    <property type="project" value="InterPro"/>
</dbReference>
<dbReference type="InterPro" id="IPR007173">
    <property type="entry name" value="ALO_C"/>
</dbReference>
<dbReference type="InterPro" id="IPR010031">
    <property type="entry name" value="FAD_lactone_oxidase-like"/>
</dbReference>
<dbReference type="EnsemblMetazoa" id="G33908.1">
    <property type="protein sequence ID" value="G33908.1:cds"/>
    <property type="gene ID" value="G33908"/>
</dbReference>
<dbReference type="InterPro" id="IPR036318">
    <property type="entry name" value="FAD-bd_PCMH-like_sf"/>
</dbReference>
<dbReference type="InterPro" id="IPR016170">
    <property type="entry name" value="Cytok_DH_C_sf"/>
</dbReference>
<dbReference type="Pfam" id="PF01565">
    <property type="entry name" value="FAD_binding_4"/>
    <property type="match status" value="1"/>
</dbReference>
<dbReference type="SUPFAM" id="SSF56176">
    <property type="entry name" value="FAD-binding/transporter-associated domain-like"/>
    <property type="match status" value="1"/>
</dbReference>
<sequence length="500" mass="56540">MIKQLQERVGSKPKFSVENFQNWAGNHTSSVISCYPETKEEMSNVIKAAAAENVVIRCAGARHSWAPVFADNRQICVNTKNLKSDYPNGSNIRADSNKRTVDVMAGVTTGDFKTFQVEQKLSILANVILDLVHVVSVAQTGCHGVGKDVHCVSDYLVKMRVFDANGELRTYSADGDGGDVELFRAVSAGFGCFGVVYDVTIQMDPEVIVKTGTSYPNMKDVFYSKEKLQEIIENNWAVEIFWFPFNSQPLDLSNDELWLRTFNKHRLQGSETVVSHWFYKIKEAYDLISQEALRIVSPFLRASDSCAPHMQWVSFQTLKHILYPSGDIYQELPNAIHFRKYLDHAKVYDLEFVFDYKGDYSRLMKIIEVVVRQVKQFAAKNQYPLNVSLEMRFMTYSDAYLGTGSIANPRYGGTGHVVCIEVLSLKGTKHWEEFSTAVGKEWMELGGVPHLAKQFEHLPDIYADIRQKMAPQIEAFKDSLGKSGVDSSLYMNTGMRKLLS</sequence>
<evidence type="ECO:0000256" key="1">
    <source>
        <dbReference type="ARBA" id="ARBA00023002"/>
    </source>
</evidence>
<dbReference type="GO" id="GO:0071949">
    <property type="term" value="F:FAD binding"/>
    <property type="evidence" value="ECO:0007669"/>
    <property type="project" value="InterPro"/>
</dbReference>
<proteinExistence type="predicted"/>
<dbReference type="InterPro" id="IPR006094">
    <property type="entry name" value="Oxid_FAD_bind_N"/>
</dbReference>
<evidence type="ECO:0000259" key="2">
    <source>
        <dbReference type="PROSITE" id="PS51387"/>
    </source>
</evidence>
<dbReference type="PANTHER" id="PTHR43762">
    <property type="entry name" value="L-GULONOLACTONE OXIDASE"/>
    <property type="match status" value="1"/>
</dbReference>
<dbReference type="GO" id="GO:0016020">
    <property type="term" value="C:membrane"/>
    <property type="evidence" value="ECO:0007669"/>
    <property type="project" value="InterPro"/>
</dbReference>
<dbReference type="InterPro" id="IPR016169">
    <property type="entry name" value="FAD-bd_PCMH_sub2"/>
</dbReference>
<dbReference type="PROSITE" id="PS51257">
    <property type="entry name" value="PROKAR_LIPOPROTEIN"/>
    <property type="match status" value="1"/>
</dbReference>
<dbReference type="PROSITE" id="PS51387">
    <property type="entry name" value="FAD_PCMH"/>
    <property type="match status" value="1"/>
</dbReference>
<dbReference type="PANTHER" id="PTHR43762:SF1">
    <property type="entry name" value="D-ARABINONO-1,4-LACTONE OXIDASE"/>
    <property type="match status" value="1"/>
</dbReference>
<dbReference type="Proteomes" id="UP000005408">
    <property type="component" value="Unassembled WGS sequence"/>
</dbReference>
<evidence type="ECO:0000313" key="4">
    <source>
        <dbReference type="Proteomes" id="UP000005408"/>
    </source>
</evidence>
<name>A0A8W8MGI0_MAGGI</name>
<dbReference type="AlphaFoldDB" id="A0A8W8MGI0"/>
<reference evidence="3" key="1">
    <citation type="submission" date="2022-08" db="UniProtKB">
        <authorList>
            <consortium name="EnsemblMetazoa"/>
        </authorList>
    </citation>
    <scope>IDENTIFICATION</scope>
    <source>
        <strain evidence="3">05x7-T-G4-1.051#20</strain>
    </source>
</reference>
<keyword evidence="1" id="KW-0560">Oxidoreductase</keyword>
<dbReference type="Gene3D" id="3.40.462.10">
    <property type="entry name" value="FAD-linked oxidases, C-terminal domain"/>
    <property type="match status" value="1"/>
</dbReference>
<keyword evidence="4" id="KW-1185">Reference proteome</keyword>